<evidence type="ECO:0000256" key="1">
    <source>
        <dbReference type="SAM" id="Phobius"/>
    </source>
</evidence>
<dbReference type="Pfam" id="PF13196">
    <property type="entry name" value="DUF4012"/>
    <property type="match status" value="1"/>
</dbReference>
<dbReference type="EMBL" id="QMNG01000003">
    <property type="protein sequence ID" value="RLC37525.1"/>
    <property type="molecule type" value="Genomic_DNA"/>
</dbReference>
<keyword evidence="1" id="KW-0472">Membrane</keyword>
<dbReference type="Proteomes" id="UP000281261">
    <property type="component" value="Unassembled WGS sequence"/>
</dbReference>
<evidence type="ECO:0008006" key="4">
    <source>
        <dbReference type="Google" id="ProtNLM"/>
    </source>
</evidence>
<name>A0A420ZD86_UNCK3</name>
<protein>
    <recommendedName>
        <fullName evidence="4">DUF4012 domain-containing protein</fullName>
    </recommendedName>
</protein>
<reference evidence="2 3" key="1">
    <citation type="submission" date="2018-06" db="EMBL/GenBank/DDBJ databases">
        <title>Extensive metabolic versatility and redundancy in microbially diverse, dynamic hydrothermal sediments.</title>
        <authorList>
            <person name="Dombrowski N."/>
            <person name="Teske A."/>
            <person name="Baker B.J."/>
        </authorList>
    </citation>
    <scope>NUCLEOTIDE SEQUENCE [LARGE SCALE GENOMIC DNA]</scope>
    <source>
        <strain evidence="2">B79_G16</strain>
    </source>
</reference>
<dbReference type="InterPro" id="IPR025101">
    <property type="entry name" value="DUF4012"/>
</dbReference>
<sequence>MSELVIFPGRGLPSVRWTPFTRQLKYMGNKKTYYYFKPKTAPRVTWHRPIDIRVSSDKKKTASVSAPGIILGKQSQVMDMQFEVAAIRPAISLSIWFWLKIILIGVIAFVLYMAGGLIFSFADSMKADISELATRGISKLELAATAAIEQDINGAKANFIAADNLFSRAQLEILSLGQTNLYLSGLAAENSQIVTGQKLIDSGQSLAQAGSLLIDTLKPLMQYFNGAVSSQLQVKDFATQVTNLLYQNIGNLDRALAKVNKASSLLNSINPDVIDPVYAAAVVNAQEKTAALQNLVMTLGTIARELPDILGFNNPRYYAILNQNNNELRATGGFVGSVAFVKIYKGQIEEMSVDTTQRIDGQIINPSLDMPTPLRAIATDWETGDARWGTRDSNWYFDFPTSAKTFQKLYEDSGIAGGSLDGIIAITPEVMRDQLRIFGSIYFEEEDITLTASNVVEVIQADIAANRYKRENPKELINKLAPILMERLLTASHAQFQDIQASIMQRLVQKDILIYTRNPRFQKVIEDLNFAGAMPLLDQNEDFLAVVRSNLGGMKSSQRVVEEIKHTIMINLTGAATESLSITYTHTGTGFNYLSNGEAPDGVNRDYVRVYVPLGSTLITSSGQDEGTQVEIYEEGDKTVFAFWVTTPPKTENTINLSYQLPYKVNGNYRLLVEKQPGADTTLLTSTLKLSPALKLAGGDDSDKIKRLFNGRLVTDLDLSANYIQVN</sequence>
<evidence type="ECO:0000313" key="2">
    <source>
        <dbReference type="EMBL" id="RLC37525.1"/>
    </source>
</evidence>
<gene>
    <name evidence="2" type="ORF">DRH29_01500</name>
</gene>
<dbReference type="AlphaFoldDB" id="A0A420ZD86"/>
<keyword evidence="1" id="KW-1133">Transmembrane helix</keyword>
<accession>A0A420ZD86</accession>
<evidence type="ECO:0000313" key="3">
    <source>
        <dbReference type="Proteomes" id="UP000281261"/>
    </source>
</evidence>
<keyword evidence="1" id="KW-0812">Transmembrane</keyword>
<comment type="caution">
    <text evidence="2">The sequence shown here is derived from an EMBL/GenBank/DDBJ whole genome shotgun (WGS) entry which is preliminary data.</text>
</comment>
<feature type="transmembrane region" description="Helical" evidence="1">
    <location>
        <begin position="97"/>
        <end position="122"/>
    </location>
</feature>
<organism evidence="2 3">
    <name type="scientific">candidate division Kazan bacterium</name>
    <dbReference type="NCBI Taxonomy" id="2202143"/>
    <lineage>
        <taxon>Bacteria</taxon>
        <taxon>Bacteria division Kazan-3B-28</taxon>
    </lineage>
</organism>
<proteinExistence type="predicted"/>